<reference evidence="1" key="1">
    <citation type="journal article" date="2012" name="Genome Biol. Evol.">
        <title>Evolution of linear mitochondrial genomes in medusozoan cnidarians.</title>
        <authorList>
            <person name="Kayal E."/>
            <person name="Bentlage B."/>
            <person name="Collins A.G."/>
            <person name="Kayal M."/>
            <person name="Pirro S."/>
            <person name="Lavrov D.V."/>
        </authorList>
    </citation>
    <scope>NUCLEOTIDE SEQUENCE</scope>
</reference>
<sequence>MKIMRKRTSTELWVYYSLTNQPSIISLKFIIRKIVKHRPRGKHEVLWLYLNNEYYTLFHTAHKSFDAYKLNMQTTLLEKLTKFLQTYNSCKANITVIHKLTLNKDDQSN</sequence>
<accession>G9ISJ9</accession>
<feature type="non-terminal residue" evidence="1">
    <location>
        <position position="109"/>
    </location>
</feature>
<geneLocation type="mitochondrion" evidence="1"/>
<dbReference type="EMBL" id="JN700940">
    <property type="protein sequence ID" value="AET13203.1"/>
    <property type="molecule type" value="Genomic_DNA"/>
</dbReference>
<proteinExistence type="predicted"/>
<gene>
    <name evidence="1" type="primary">orf1</name>
</gene>
<name>G9ISJ9_CATMO</name>
<evidence type="ECO:0000313" key="1">
    <source>
        <dbReference type="EMBL" id="AET13203.1"/>
    </source>
</evidence>
<protein>
    <submittedName>
        <fullName evidence="1">Orf1</fullName>
    </submittedName>
</protein>
<organism evidence="1">
    <name type="scientific">Catostylus mosaicus</name>
    <name type="common">Blue blubber jellyfish</name>
    <dbReference type="NCBI Taxonomy" id="237413"/>
    <lineage>
        <taxon>Eukaryota</taxon>
        <taxon>Metazoa</taxon>
        <taxon>Cnidaria</taxon>
        <taxon>Scyphozoa</taxon>
        <taxon>Rhizostomeae</taxon>
        <taxon>Catostylidae</taxon>
        <taxon>Catostylus</taxon>
    </lineage>
</organism>
<keyword evidence="1" id="KW-0496">Mitochondrion</keyword>
<dbReference type="AlphaFoldDB" id="G9ISJ9"/>